<dbReference type="OrthoDB" id="9777694at2"/>
<comment type="caution">
    <text evidence="3">The sequence shown here is derived from an EMBL/GenBank/DDBJ whole genome shotgun (WGS) entry which is preliminary data.</text>
</comment>
<protein>
    <submittedName>
        <fullName evidence="3">Uncharacterized protein</fullName>
    </submittedName>
</protein>
<dbReference type="RefSeq" id="WP_134643174.1">
    <property type="nucleotide sequence ID" value="NZ_AQQZ01000016.1"/>
</dbReference>
<evidence type="ECO:0000256" key="2">
    <source>
        <dbReference type="SAM" id="MobiDB-lite"/>
    </source>
</evidence>
<keyword evidence="4" id="KW-1185">Reference proteome</keyword>
<dbReference type="Proteomes" id="UP000036938">
    <property type="component" value="Unassembled WGS sequence"/>
</dbReference>
<gene>
    <name evidence="3" type="ORF">ATO11_19205</name>
</gene>
<name>A0A0L1JK12_9RHOB</name>
<keyword evidence="1" id="KW-0175">Coiled coil</keyword>
<evidence type="ECO:0000256" key="1">
    <source>
        <dbReference type="SAM" id="Coils"/>
    </source>
</evidence>
<proteinExistence type="predicted"/>
<accession>A0A0L1JK12</accession>
<feature type="compositionally biased region" description="Low complexity" evidence="2">
    <location>
        <begin position="96"/>
        <end position="108"/>
    </location>
</feature>
<feature type="region of interest" description="Disordered" evidence="2">
    <location>
        <begin position="96"/>
        <end position="115"/>
    </location>
</feature>
<sequence>MPDDTKTHVSRSRQVTREVLYEKVWSTPISHLAAEYGVSGSYLARVCAALAVPRPPAGYWQKKAVGKASPRPPIPLAKPGDQLVWSADTPLARPVVPAARSSVSSPSRGRQRKDARHPILRGVEPHYRKTRKIDEYEFLRPYKLLLPDILTSEAQLPRALDLANALYDAFERKGYPVTFAPPDQPMFRAQIEEREVPQKDRKYGRYSCGKIWEPHRPTVAYIGEVPIGLALVEMSERVALRYFKGKYVRDDSAVVKAARPHQLVHSWTTENDVPSGRFRLVAYAPRRDVEWSAIWQETPKRGLSSMFPRIVKELEAVVPDLKSKTAEAEAAAIRKQLEWEERQERWKREEDRRNSDKALAQSREQLSEVIRKWSAAMSIESFFREAEERLAGVEANRRQALSSRLDLARSMMGTLDPLEFLEQWVAPDERYTRLYQDDQD</sequence>
<evidence type="ECO:0000313" key="3">
    <source>
        <dbReference type="EMBL" id="KNG92090.1"/>
    </source>
</evidence>
<organism evidence="3 4">
    <name type="scientific">Pseudaestuariivita atlantica</name>
    <dbReference type="NCBI Taxonomy" id="1317121"/>
    <lineage>
        <taxon>Bacteria</taxon>
        <taxon>Pseudomonadati</taxon>
        <taxon>Pseudomonadota</taxon>
        <taxon>Alphaproteobacteria</taxon>
        <taxon>Rhodobacterales</taxon>
        <taxon>Paracoccaceae</taxon>
        <taxon>Pseudaestuariivita</taxon>
    </lineage>
</organism>
<dbReference type="STRING" id="1317121.ATO11_19205"/>
<dbReference type="EMBL" id="AQQZ01000016">
    <property type="protein sequence ID" value="KNG92090.1"/>
    <property type="molecule type" value="Genomic_DNA"/>
</dbReference>
<evidence type="ECO:0000313" key="4">
    <source>
        <dbReference type="Proteomes" id="UP000036938"/>
    </source>
</evidence>
<dbReference type="AlphaFoldDB" id="A0A0L1JK12"/>
<feature type="coiled-coil region" evidence="1">
    <location>
        <begin position="311"/>
        <end position="343"/>
    </location>
</feature>
<reference evidence="3 4" key="1">
    <citation type="journal article" date="2015" name="Int. J. Syst. Evol. Microbiol.">
        <title>Aestuariivita atlantica sp. nov., isolated from deep sea sediment of the Atlantic Ocean.</title>
        <authorList>
            <person name="Li G."/>
            <person name="Lai Q."/>
            <person name="Du Y."/>
            <person name="Liu X."/>
            <person name="Sun F."/>
            <person name="Shao Z."/>
        </authorList>
    </citation>
    <scope>NUCLEOTIDE SEQUENCE [LARGE SCALE GENOMIC DNA]</scope>
    <source>
        <strain evidence="3 4">22II-S11-z3</strain>
    </source>
</reference>